<name>A0A4C1UZ15_EUMVA</name>
<comment type="caution">
    <text evidence="2">The sequence shown here is derived from an EMBL/GenBank/DDBJ whole genome shotgun (WGS) entry which is preliminary data.</text>
</comment>
<keyword evidence="3" id="KW-1185">Reference proteome</keyword>
<sequence length="297" mass="32671">MLFHRDNASHNTARQTTNYLKTLGIKYKLIRLTDPTSHRVIFIYFLKKEKLVGKWFTDAEEAAAAYQKAFEATPKCLMASGSEDTSQIFIEFQCRSSRPMYKLRPAVSLKMRRHIVVVKLQAGVRTLATVKASGVRKAAGERARGARTARGARGARTAVAADTRPAVEPREYRATVETESAAGLSTPAACRRSRFATLIVRSDPRRPRNRREQGRAAAAVGGRAGSAAHGRHLRALGAPVHLSFRRALPRGLATVGDGAGRAAPAPRRHVAARAARPPRRDRRRSRGRDRPVKGNTI</sequence>
<evidence type="ECO:0000313" key="3">
    <source>
        <dbReference type="Proteomes" id="UP000299102"/>
    </source>
</evidence>
<proteinExistence type="predicted"/>
<reference evidence="2 3" key="1">
    <citation type="journal article" date="2019" name="Commun. Biol.">
        <title>The bagworm genome reveals a unique fibroin gene that provides high tensile strength.</title>
        <authorList>
            <person name="Kono N."/>
            <person name="Nakamura H."/>
            <person name="Ohtoshi R."/>
            <person name="Tomita M."/>
            <person name="Numata K."/>
            <person name="Arakawa K."/>
        </authorList>
    </citation>
    <scope>NUCLEOTIDE SEQUENCE [LARGE SCALE GENOMIC DNA]</scope>
</reference>
<dbReference type="Proteomes" id="UP000299102">
    <property type="component" value="Unassembled WGS sequence"/>
</dbReference>
<feature type="compositionally biased region" description="Basic and acidic residues" evidence="1">
    <location>
        <begin position="202"/>
        <end position="214"/>
    </location>
</feature>
<evidence type="ECO:0000313" key="2">
    <source>
        <dbReference type="EMBL" id="GBP31708.1"/>
    </source>
</evidence>
<feature type="compositionally biased region" description="Low complexity" evidence="1">
    <location>
        <begin position="146"/>
        <end position="161"/>
    </location>
</feature>
<accession>A0A4C1UZ15</accession>
<feature type="compositionally biased region" description="Low complexity" evidence="1">
    <location>
        <begin position="215"/>
        <end position="227"/>
    </location>
</feature>
<feature type="region of interest" description="Disordered" evidence="1">
    <location>
        <begin position="144"/>
        <end position="165"/>
    </location>
</feature>
<organism evidence="2 3">
    <name type="scientific">Eumeta variegata</name>
    <name type="common">Bagworm moth</name>
    <name type="synonym">Eumeta japonica</name>
    <dbReference type="NCBI Taxonomy" id="151549"/>
    <lineage>
        <taxon>Eukaryota</taxon>
        <taxon>Metazoa</taxon>
        <taxon>Ecdysozoa</taxon>
        <taxon>Arthropoda</taxon>
        <taxon>Hexapoda</taxon>
        <taxon>Insecta</taxon>
        <taxon>Pterygota</taxon>
        <taxon>Neoptera</taxon>
        <taxon>Endopterygota</taxon>
        <taxon>Lepidoptera</taxon>
        <taxon>Glossata</taxon>
        <taxon>Ditrysia</taxon>
        <taxon>Tineoidea</taxon>
        <taxon>Psychidae</taxon>
        <taxon>Oiketicinae</taxon>
        <taxon>Eumeta</taxon>
    </lineage>
</organism>
<dbReference type="AlphaFoldDB" id="A0A4C1UZ15"/>
<feature type="compositionally biased region" description="Basic and acidic residues" evidence="1">
    <location>
        <begin position="288"/>
        <end position="297"/>
    </location>
</feature>
<protein>
    <submittedName>
        <fullName evidence="2">Uncharacterized protein</fullName>
    </submittedName>
</protein>
<dbReference type="EMBL" id="BGZK01000250">
    <property type="protein sequence ID" value="GBP31708.1"/>
    <property type="molecule type" value="Genomic_DNA"/>
</dbReference>
<feature type="compositionally biased region" description="Basic residues" evidence="1">
    <location>
        <begin position="266"/>
        <end position="287"/>
    </location>
</feature>
<gene>
    <name evidence="2" type="ORF">EVAR_4943_1</name>
</gene>
<feature type="region of interest" description="Disordered" evidence="1">
    <location>
        <begin position="255"/>
        <end position="297"/>
    </location>
</feature>
<feature type="region of interest" description="Disordered" evidence="1">
    <location>
        <begin position="202"/>
        <end position="227"/>
    </location>
</feature>
<evidence type="ECO:0000256" key="1">
    <source>
        <dbReference type="SAM" id="MobiDB-lite"/>
    </source>
</evidence>